<proteinExistence type="predicted"/>
<evidence type="ECO:0000313" key="2">
    <source>
        <dbReference type="EMBL" id="CAB4160553.1"/>
    </source>
</evidence>
<feature type="region of interest" description="Disordered" evidence="1">
    <location>
        <begin position="112"/>
        <end position="132"/>
    </location>
</feature>
<organism evidence="2">
    <name type="scientific">uncultured Caudovirales phage</name>
    <dbReference type="NCBI Taxonomy" id="2100421"/>
    <lineage>
        <taxon>Viruses</taxon>
        <taxon>Duplodnaviria</taxon>
        <taxon>Heunggongvirae</taxon>
        <taxon>Uroviricota</taxon>
        <taxon>Caudoviricetes</taxon>
        <taxon>Peduoviridae</taxon>
        <taxon>Maltschvirus</taxon>
        <taxon>Maltschvirus maltsch</taxon>
    </lineage>
</organism>
<feature type="compositionally biased region" description="Basic residues" evidence="1">
    <location>
        <begin position="121"/>
        <end position="132"/>
    </location>
</feature>
<feature type="non-terminal residue" evidence="2">
    <location>
        <position position="132"/>
    </location>
</feature>
<gene>
    <name evidence="2" type="ORF">UFOVP729_1</name>
</gene>
<protein>
    <submittedName>
        <fullName evidence="2">Uncharacterized protein</fullName>
    </submittedName>
</protein>
<name>A0A6J5NNV7_9CAUD</name>
<dbReference type="EMBL" id="LR796700">
    <property type="protein sequence ID" value="CAB4160553.1"/>
    <property type="molecule type" value="Genomic_DNA"/>
</dbReference>
<accession>A0A6J5NNV7</accession>
<reference evidence="2" key="1">
    <citation type="submission" date="2020-04" db="EMBL/GenBank/DDBJ databases">
        <authorList>
            <person name="Chiriac C."/>
            <person name="Salcher M."/>
            <person name="Ghai R."/>
            <person name="Kavagutti S V."/>
        </authorList>
    </citation>
    <scope>NUCLEOTIDE SEQUENCE</scope>
</reference>
<evidence type="ECO:0000256" key="1">
    <source>
        <dbReference type="SAM" id="MobiDB-lite"/>
    </source>
</evidence>
<sequence length="132" mass="14772">MDPITAAATAFAAAQTAVATIKKAQALGKDISNIIGEFGKFFDAKDVVQKAANDLGKKGQSDTSKALEIVMHAETLRQSEEELKHLLIYGYGQAGLWEQLLLERSKIRQAKEREARDLERKRKQVAKKRMDW</sequence>